<dbReference type="InterPro" id="IPR001650">
    <property type="entry name" value="Helicase_C-like"/>
</dbReference>
<dbReference type="EMBL" id="JXAL01000001">
    <property type="protein sequence ID" value="KIL37722.1"/>
    <property type="molecule type" value="Genomic_DNA"/>
</dbReference>
<evidence type="ECO:0000259" key="1">
    <source>
        <dbReference type="PROSITE" id="PS50035"/>
    </source>
</evidence>
<dbReference type="InterPro" id="IPR001736">
    <property type="entry name" value="PLipase_D/transphosphatidylase"/>
</dbReference>
<dbReference type="CDD" id="cd18799">
    <property type="entry name" value="SF2_C_EcoAI-like"/>
    <property type="match status" value="1"/>
</dbReference>
<organism evidence="4 5">
    <name type="scientific">Cohnella kolymensis</name>
    <dbReference type="NCBI Taxonomy" id="1590652"/>
    <lineage>
        <taxon>Bacteria</taxon>
        <taxon>Bacillati</taxon>
        <taxon>Bacillota</taxon>
        <taxon>Bacilli</taxon>
        <taxon>Bacillales</taxon>
        <taxon>Paenibacillaceae</taxon>
        <taxon>Cohnella</taxon>
    </lineage>
</organism>
<dbReference type="SUPFAM" id="SSF52540">
    <property type="entry name" value="P-loop containing nucleoside triphosphate hydrolases"/>
    <property type="match status" value="1"/>
</dbReference>
<dbReference type="CDD" id="cd09204">
    <property type="entry name" value="PLDc_N_DEXD_b2"/>
    <property type="match status" value="1"/>
</dbReference>
<dbReference type="PROSITE" id="PS51194">
    <property type="entry name" value="HELICASE_CTER"/>
    <property type="match status" value="1"/>
</dbReference>
<dbReference type="Pfam" id="PF00271">
    <property type="entry name" value="Helicase_C"/>
    <property type="match status" value="1"/>
</dbReference>
<dbReference type="Gene3D" id="3.30.870.10">
    <property type="entry name" value="Endonuclease Chain A"/>
    <property type="match status" value="1"/>
</dbReference>
<sequence>MNETFNLTAVPQINSVLEKYSPKLLINNPITKENVLSSVVEGLTSCQAFRFVVAFVTESGLAMLKSHLIDLKRKGIAGKLLTSTYLFFNNPKVFRELLKIDNLEVRLTDLEGFHSKGYIFDYNDDFFLIIGSANLTAQALKINYEWNVSLTVNANTKFILEVNDQFEEIWNRSESLTETWIKNYEILYVQHTAKQIMKEELTKVEPIDLPNQSAGNSITPNKMQNYALAGIQEVRDAGHQRALIVSATGTGKTYLSAFDVKNFNPKRMLFIAHREQILLKAKSDFEGLVSGSPDEYGLLSGTGKHIGAKYLFATVQTISKPEVLSQFDPRDFDYILIDEVHKAGAASYRRVIDYFAPEFMMGMTATPERTDDFNIYELFNYNVAYEIRLQEALEEDMLCPFHYFGVTDLELNGETIDDTTILSKLVTEERVSHLIEKIEYYGYSGQKVKGLIFCSRKDEAIELSVKMNGRGYETVALTGEDSIEQRELQVQKLEHGDLDYIITVDIFNEGIDIPTVNQVVMLRQTQSSIVFIQQLGRGLRKHKAKEFVTIIDFIGNYKNNYLIPIALSGDRSLNKDNIRRKMKDTSYINGLSSINFEEVAKEQIYKSINNTNLTELKKLKEAYQELKNRIGRMPFLIDFIQHNLIDPGVITDTHKSYHHFLLRIREDVPSLTNYEAQVMEMISKEILNGKRRHEIVLLDLLINQGVVSHDRYVTKLMELNCPTDERTISSIRRIMDLSFFVASDREKYGNVPICTLDEDNYYRLNETMKHSLATNHFFKKLFRDVVDSAAEKSRMYDPKLPLTVYQKYTRKDFCRLLGWENDEKGTIFGYAIKNDMCPIFVTYHKKESVASSTNYGDEFLSPTTLKWFTRSKRTLRSEEVRKIVEANENDLHIQIFVKKDDDEGGSDFYYLGKAKPDPSSVQQTTMSDDGSPVVCMNLILEHAVDPKLYRYIITDYKN</sequence>
<dbReference type="InterPro" id="IPR058403">
    <property type="entry name" value="DUF8090"/>
</dbReference>
<dbReference type="Gene3D" id="3.40.50.300">
    <property type="entry name" value="P-loop containing nucleotide triphosphate hydrolases"/>
    <property type="match status" value="2"/>
</dbReference>
<dbReference type="PANTHER" id="PTHR47396">
    <property type="entry name" value="TYPE I RESTRICTION ENZYME ECOKI R PROTEIN"/>
    <property type="match status" value="1"/>
</dbReference>
<feature type="domain" description="Helicase ATP-binding" evidence="2">
    <location>
        <begin position="233"/>
        <end position="385"/>
    </location>
</feature>
<dbReference type="Pfam" id="PF11907">
    <property type="entry name" value="DUF3427"/>
    <property type="match status" value="1"/>
</dbReference>
<evidence type="ECO:0000259" key="2">
    <source>
        <dbReference type="PROSITE" id="PS51192"/>
    </source>
</evidence>
<dbReference type="Pfam" id="PF13091">
    <property type="entry name" value="PLDc_2"/>
    <property type="match status" value="1"/>
</dbReference>
<dbReference type="InterPro" id="IPR021835">
    <property type="entry name" value="DUF3427"/>
</dbReference>
<keyword evidence="4" id="KW-0347">Helicase</keyword>
<reference evidence="4 5" key="1">
    <citation type="submission" date="2014-12" db="EMBL/GenBank/DDBJ databases">
        <title>Draft genome sequence of Cohnella kolymensis strain B-2846.</title>
        <authorList>
            <person name="Karlyshev A.V."/>
            <person name="Kudryashova E.B."/>
        </authorList>
    </citation>
    <scope>NUCLEOTIDE SEQUENCE [LARGE SCALE GENOMIC DNA]</scope>
    <source>
        <strain evidence="4 5">VKM B-2846</strain>
    </source>
</reference>
<dbReference type="InterPro" id="IPR027417">
    <property type="entry name" value="P-loop_NTPase"/>
</dbReference>
<dbReference type="PROSITE" id="PS51192">
    <property type="entry name" value="HELICASE_ATP_BIND_1"/>
    <property type="match status" value="1"/>
</dbReference>
<dbReference type="Pfam" id="PF04851">
    <property type="entry name" value="ResIII"/>
    <property type="match status" value="1"/>
</dbReference>
<dbReference type="Pfam" id="PF26350">
    <property type="entry name" value="DUF8090"/>
    <property type="match status" value="1"/>
</dbReference>
<dbReference type="SUPFAM" id="SSF56024">
    <property type="entry name" value="Phospholipase D/nuclease"/>
    <property type="match status" value="1"/>
</dbReference>
<dbReference type="Proteomes" id="UP000054526">
    <property type="component" value="Unassembled WGS sequence"/>
</dbReference>
<keyword evidence="4" id="KW-0067">ATP-binding</keyword>
<dbReference type="SMART" id="SM00490">
    <property type="entry name" value="HELICc"/>
    <property type="match status" value="1"/>
</dbReference>
<keyword evidence="5" id="KW-1185">Reference proteome</keyword>
<evidence type="ECO:0000313" key="5">
    <source>
        <dbReference type="Proteomes" id="UP000054526"/>
    </source>
</evidence>
<gene>
    <name evidence="4" type="ORF">SD71_01095</name>
</gene>
<evidence type="ECO:0000259" key="3">
    <source>
        <dbReference type="PROSITE" id="PS51194"/>
    </source>
</evidence>
<dbReference type="InterPro" id="IPR050742">
    <property type="entry name" value="Helicase_Restrict-Modif_Enz"/>
</dbReference>
<feature type="domain" description="PLD phosphodiesterase" evidence="1">
    <location>
        <begin position="114"/>
        <end position="139"/>
    </location>
</feature>
<evidence type="ECO:0000313" key="4">
    <source>
        <dbReference type="EMBL" id="KIL37722.1"/>
    </source>
</evidence>
<name>A0ABR5ABH0_9BACL</name>
<proteinExistence type="predicted"/>
<dbReference type="InterPro" id="IPR006935">
    <property type="entry name" value="Helicase/UvrB_N"/>
</dbReference>
<keyword evidence="4" id="KW-0547">Nucleotide-binding</keyword>
<feature type="domain" description="Helicase C-terminal" evidence="3">
    <location>
        <begin position="437"/>
        <end position="586"/>
    </location>
</feature>
<dbReference type="PANTHER" id="PTHR47396:SF1">
    <property type="entry name" value="ATP-DEPENDENT HELICASE IRC3-RELATED"/>
    <property type="match status" value="1"/>
</dbReference>
<keyword evidence="4" id="KW-0378">Hydrolase</keyword>
<protein>
    <submittedName>
        <fullName evidence="4">Helicase</fullName>
    </submittedName>
</protein>
<accession>A0ABR5ABH0</accession>
<comment type="caution">
    <text evidence="4">The sequence shown here is derived from an EMBL/GenBank/DDBJ whole genome shotgun (WGS) entry which is preliminary data.</text>
</comment>
<dbReference type="GO" id="GO:0004386">
    <property type="term" value="F:helicase activity"/>
    <property type="evidence" value="ECO:0007669"/>
    <property type="project" value="UniProtKB-KW"/>
</dbReference>
<dbReference type="InterPro" id="IPR014001">
    <property type="entry name" value="Helicase_ATP-bd"/>
</dbReference>
<dbReference type="CDD" id="cd18032">
    <property type="entry name" value="DEXHc_RE_I_III_res"/>
    <property type="match status" value="1"/>
</dbReference>
<dbReference type="SMART" id="SM00487">
    <property type="entry name" value="DEXDc"/>
    <property type="match status" value="1"/>
</dbReference>
<dbReference type="InterPro" id="IPR025202">
    <property type="entry name" value="PLD-like_dom"/>
</dbReference>
<dbReference type="RefSeq" id="WP_041059625.1">
    <property type="nucleotide sequence ID" value="NZ_JXAL01000001.1"/>
</dbReference>
<dbReference type="PROSITE" id="PS50035">
    <property type="entry name" value="PLD"/>
    <property type="match status" value="1"/>
</dbReference>